<evidence type="ECO:0000259" key="14">
    <source>
        <dbReference type="PROSITE" id="PS51188"/>
    </source>
</evidence>
<dbReference type="InterPro" id="IPR036869">
    <property type="entry name" value="J_dom_sf"/>
</dbReference>
<dbReference type="PRINTS" id="PR00625">
    <property type="entry name" value="JDOMAIN"/>
</dbReference>
<dbReference type="Gene3D" id="2.10.230.10">
    <property type="entry name" value="Heat shock protein DnaJ, cysteine-rich domain"/>
    <property type="match status" value="1"/>
</dbReference>
<dbReference type="Gene3D" id="1.10.287.110">
    <property type="entry name" value="DnaJ domain"/>
    <property type="match status" value="1"/>
</dbReference>
<feature type="zinc finger region" description="CR-type" evidence="12">
    <location>
        <begin position="131"/>
        <end position="213"/>
    </location>
</feature>
<dbReference type="FunFam" id="2.60.260.20:FF:000005">
    <property type="entry name" value="Chaperone protein dnaJ 1, mitochondrial"/>
    <property type="match status" value="1"/>
</dbReference>
<dbReference type="PROSITE" id="PS51188">
    <property type="entry name" value="ZF_CR"/>
    <property type="match status" value="1"/>
</dbReference>
<organism evidence="15 16">
    <name type="scientific">Euzebya pacifica</name>
    <dbReference type="NCBI Taxonomy" id="1608957"/>
    <lineage>
        <taxon>Bacteria</taxon>
        <taxon>Bacillati</taxon>
        <taxon>Actinomycetota</taxon>
        <taxon>Nitriliruptoria</taxon>
        <taxon>Euzebyales</taxon>
    </lineage>
</organism>
<dbReference type="EMBL" id="CP031165">
    <property type="protein sequence ID" value="AXV06313.1"/>
    <property type="molecule type" value="Genomic_DNA"/>
</dbReference>
<dbReference type="InterPro" id="IPR008971">
    <property type="entry name" value="HSP40/DnaJ_pept-bd"/>
</dbReference>
<feature type="repeat" description="CXXCXGXG motif" evidence="11">
    <location>
        <begin position="161"/>
        <end position="168"/>
    </location>
</feature>
<dbReference type="GO" id="GO:0005737">
    <property type="term" value="C:cytoplasm"/>
    <property type="evidence" value="ECO:0007669"/>
    <property type="project" value="UniProtKB-SubCell"/>
</dbReference>
<dbReference type="OrthoDB" id="9779889at2"/>
<keyword evidence="6 11" id="KW-0862">Zinc</keyword>
<evidence type="ECO:0000256" key="10">
    <source>
        <dbReference type="ARBA" id="ARBA00067609"/>
    </source>
</evidence>
<dbReference type="Gene3D" id="2.60.260.20">
    <property type="entry name" value="Urease metallochaperone UreE, N-terminal domain"/>
    <property type="match status" value="2"/>
</dbReference>
<dbReference type="KEGG" id="euz:DVS28_a1621"/>
<evidence type="ECO:0000259" key="13">
    <source>
        <dbReference type="PROSITE" id="PS50076"/>
    </source>
</evidence>
<comment type="subunit">
    <text evidence="11">Homodimer.</text>
</comment>
<feature type="domain" description="CR-type" evidence="14">
    <location>
        <begin position="131"/>
        <end position="213"/>
    </location>
</feature>
<dbReference type="InterPro" id="IPR001305">
    <property type="entry name" value="HSP_DnaJ_Cys-rich_dom"/>
</dbReference>
<dbReference type="PANTHER" id="PTHR43096">
    <property type="entry name" value="DNAJ HOMOLOG 1, MITOCHONDRIAL-RELATED"/>
    <property type="match status" value="1"/>
</dbReference>
<feature type="binding site" evidence="11">
    <location>
        <position position="204"/>
    </location>
    <ligand>
        <name>Zn(2+)</name>
        <dbReference type="ChEBI" id="CHEBI:29105"/>
        <label>1</label>
    </ligand>
</feature>
<accession>A0A346XVR6</accession>
<dbReference type="CDD" id="cd06257">
    <property type="entry name" value="DnaJ"/>
    <property type="match status" value="1"/>
</dbReference>
<dbReference type="Pfam" id="PF00226">
    <property type="entry name" value="DnaJ"/>
    <property type="match status" value="1"/>
</dbReference>
<comment type="function">
    <text evidence="11">Participates actively in the response to hyperosmotic and heat shock by preventing the aggregation of stress-denatured proteins and by disaggregating proteins, also in an autonomous, DnaK-independent fashion. Unfolded proteins bind initially to DnaJ; upon interaction with the DnaJ-bound protein, DnaK hydrolyzes its bound ATP, resulting in the formation of a stable complex. GrpE releases ADP from DnaK; ATP binding to DnaK triggers the release of the substrate protein, thus completing the reaction cycle. Several rounds of ATP-dependent interactions between DnaJ, DnaK and GrpE are required for fully efficient folding. Also involved, together with DnaK and GrpE, in the DNA replication of plasmids through activation of initiation proteins.</text>
</comment>
<dbReference type="PROSITE" id="PS00636">
    <property type="entry name" value="DNAJ_1"/>
    <property type="match status" value="1"/>
</dbReference>
<dbReference type="SUPFAM" id="SSF57938">
    <property type="entry name" value="DnaJ/Hsp40 cysteine-rich domain"/>
    <property type="match status" value="1"/>
</dbReference>
<evidence type="ECO:0000256" key="12">
    <source>
        <dbReference type="PROSITE-ProRule" id="PRU00546"/>
    </source>
</evidence>
<evidence type="ECO:0000256" key="4">
    <source>
        <dbReference type="ARBA" id="ARBA00022737"/>
    </source>
</evidence>
<dbReference type="AlphaFoldDB" id="A0A346XVR6"/>
<keyword evidence="7 11" id="KW-0346">Stress response</keyword>
<dbReference type="NCBIfam" id="NF008035">
    <property type="entry name" value="PRK10767.1"/>
    <property type="match status" value="1"/>
</dbReference>
<dbReference type="Pfam" id="PF01556">
    <property type="entry name" value="DnaJ_C"/>
    <property type="match status" value="1"/>
</dbReference>
<feature type="domain" description="J" evidence="13">
    <location>
        <begin position="7"/>
        <end position="68"/>
    </location>
</feature>
<feature type="binding site" evidence="11">
    <location>
        <position position="164"/>
    </location>
    <ligand>
        <name>Zn(2+)</name>
        <dbReference type="ChEBI" id="CHEBI:29105"/>
        <label>2</label>
    </ligand>
</feature>
<dbReference type="CDD" id="cd10719">
    <property type="entry name" value="DnaJ_zf"/>
    <property type="match status" value="1"/>
</dbReference>
<keyword evidence="4 11" id="KW-0677">Repeat</keyword>
<dbReference type="InterPro" id="IPR012724">
    <property type="entry name" value="DnaJ"/>
</dbReference>
<evidence type="ECO:0000313" key="16">
    <source>
        <dbReference type="Proteomes" id="UP000264006"/>
    </source>
</evidence>
<sequence length="377" mass="40432">MMPTVRDLYDVLGVSKDATDADIKKAYRRKARELHPDQGGEEEAFKELSAAYEVLKNPQARANYDRFGDPRGPGGGMGGGDPFAGFGDLSDLLNAFFGPRAGGTSARQDASGSGRNAIVDVTVTLQEAAMGVEKEVEVTLNRTCSTCAGTGAADGSRPVTCSTCRGQGAVQRVRNGIFGQMLTQTTCPDCQGTGKTVADPCRDCRGDGRQQTTETLTIPVPVGIDDGRRVRLTGRGEAGRNGGAAGDLYVRVNVEPHDVFTRDGDDLHCELRISMLQAALGTKLDLETLHGHEEVAVPGGTQFGDVITLKRKGMPRLGMDGHQRGDLFVHCRVETPRNLDHDDRELLKAMAQRRGEHVDEQSGGRGFFGRLRDAFGG</sequence>
<keyword evidence="16" id="KW-1185">Reference proteome</keyword>
<keyword evidence="5 11" id="KW-0863">Zinc-finger</keyword>
<evidence type="ECO:0000256" key="2">
    <source>
        <dbReference type="ARBA" id="ARBA00022705"/>
    </source>
</evidence>
<dbReference type="FunFam" id="2.10.230.10:FF:000002">
    <property type="entry name" value="Molecular chaperone DnaJ"/>
    <property type="match status" value="1"/>
</dbReference>
<keyword evidence="8 11" id="KW-0143">Chaperone</keyword>
<dbReference type="InterPro" id="IPR002939">
    <property type="entry name" value="DnaJ_C"/>
</dbReference>
<dbReference type="InterPro" id="IPR001623">
    <property type="entry name" value="DnaJ_domain"/>
</dbReference>
<dbReference type="Pfam" id="PF00684">
    <property type="entry name" value="DnaJ_CXXCXGXG"/>
    <property type="match status" value="1"/>
</dbReference>
<evidence type="ECO:0000256" key="11">
    <source>
        <dbReference type="HAMAP-Rule" id="MF_01152"/>
    </source>
</evidence>
<evidence type="ECO:0000313" key="15">
    <source>
        <dbReference type="EMBL" id="AXV06313.1"/>
    </source>
</evidence>
<evidence type="ECO:0000256" key="9">
    <source>
        <dbReference type="ARBA" id="ARBA00061004"/>
    </source>
</evidence>
<dbReference type="GO" id="GO:0008270">
    <property type="term" value="F:zinc ion binding"/>
    <property type="evidence" value="ECO:0007669"/>
    <property type="project" value="UniProtKB-UniRule"/>
</dbReference>
<dbReference type="CDD" id="cd10747">
    <property type="entry name" value="DnaJ_C"/>
    <property type="match status" value="1"/>
</dbReference>
<feature type="binding site" evidence="11">
    <location>
        <position position="144"/>
    </location>
    <ligand>
        <name>Zn(2+)</name>
        <dbReference type="ChEBI" id="CHEBI:29105"/>
        <label>1</label>
    </ligand>
</feature>
<feature type="binding site" evidence="11">
    <location>
        <position position="147"/>
    </location>
    <ligand>
        <name>Zn(2+)</name>
        <dbReference type="ChEBI" id="CHEBI:29105"/>
        <label>1</label>
    </ligand>
</feature>
<dbReference type="GO" id="GO:0005524">
    <property type="term" value="F:ATP binding"/>
    <property type="evidence" value="ECO:0007669"/>
    <property type="project" value="InterPro"/>
</dbReference>
<feature type="binding site" evidence="11">
    <location>
        <position position="161"/>
    </location>
    <ligand>
        <name>Zn(2+)</name>
        <dbReference type="ChEBI" id="CHEBI:29105"/>
        <label>2</label>
    </ligand>
</feature>
<dbReference type="GO" id="GO:0051082">
    <property type="term" value="F:unfolded protein binding"/>
    <property type="evidence" value="ECO:0007669"/>
    <property type="project" value="UniProtKB-UniRule"/>
</dbReference>
<feature type="binding site" evidence="11">
    <location>
        <position position="187"/>
    </location>
    <ligand>
        <name>Zn(2+)</name>
        <dbReference type="ChEBI" id="CHEBI:29105"/>
        <label>2</label>
    </ligand>
</feature>
<comment type="domain">
    <text evidence="11">The J domain is necessary and sufficient to stimulate DnaK ATPase activity. Zinc center 1 plays an important role in the autonomous, DnaK-independent chaperone activity of DnaJ. Zinc center 2 is essential for interaction with DnaK and for DnaJ activity.</text>
</comment>
<dbReference type="InterPro" id="IPR018253">
    <property type="entry name" value="DnaJ_domain_CS"/>
</dbReference>
<dbReference type="HAMAP" id="MF_01152">
    <property type="entry name" value="DnaJ"/>
    <property type="match status" value="1"/>
</dbReference>
<dbReference type="SMART" id="SM00271">
    <property type="entry name" value="DnaJ"/>
    <property type="match status" value="1"/>
</dbReference>
<dbReference type="PANTHER" id="PTHR43096:SF48">
    <property type="entry name" value="CHAPERONE PROTEIN DNAJ"/>
    <property type="match status" value="1"/>
</dbReference>
<reference evidence="15 16" key="1">
    <citation type="submission" date="2018-09" db="EMBL/GenBank/DDBJ databases">
        <title>Complete genome sequence of Euzebya sp. DY32-46 isolated from seawater of Pacific Ocean.</title>
        <authorList>
            <person name="Xu L."/>
            <person name="Wu Y.-H."/>
            <person name="Xu X.-W."/>
        </authorList>
    </citation>
    <scope>NUCLEOTIDE SEQUENCE [LARGE SCALE GENOMIC DNA]</scope>
    <source>
        <strain evidence="15 16">DY32-46</strain>
    </source>
</reference>
<dbReference type="Proteomes" id="UP000264006">
    <property type="component" value="Chromosome"/>
</dbReference>
<proteinExistence type="inferred from homology"/>
<keyword evidence="2 11" id="KW-0235">DNA replication</keyword>
<dbReference type="GO" id="GO:0009408">
    <property type="term" value="P:response to heat"/>
    <property type="evidence" value="ECO:0007669"/>
    <property type="project" value="InterPro"/>
</dbReference>
<dbReference type="SUPFAM" id="SSF46565">
    <property type="entry name" value="Chaperone J-domain"/>
    <property type="match status" value="1"/>
</dbReference>
<name>A0A346XVR6_9ACTN</name>
<dbReference type="PROSITE" id="PS50076">
    <property type="entry name" value="DNAJ_2"/>
    <property type="match status" value="1"/>
</dbReference>
<keyword evidence="1 11" id="KW-0963">Cytoplasm</keyword>
<feature type="repeat" description="CXXCXGXG motif" evidence="11">
    <location>
        <begin position="144"/>
        <end position="151"/>
    </location>
</feature>
<feature type="binding site" evidence="11">
    <location>
        <position position="190"/>
    </location>
    <ligand>
        <name>Zn(2+)</name>
        <dbReference type="ChEBI" id="CHEBI:29105"/>
        <label>2</label>
    </ligand>
</feature>
<dbReference type="GO" id="GO:0031072">
    <property type="term" value="F:heat shock protein binding"/>
    <property type="evidence" value="ECO:0007669"/>
    <property type="project" value="InterPro"/>
</dbReference>
<evidence type="ECO:0000256" key="8">
    <source>
        <dbReference type="ARBA" id="ARBA00023186"/>
    </source>
</evidence>
<feature type="repeat" description="CXXCXGXG motif" evidence="11">
    <location>
        <begin position="187"/>
        <end position="194"/>
    </location>
</feature>
<comment type="subcellular location">
    <subcellularLocation>
        <location evidence="11">Cytoplasm</location>
    </subcellularLocation>
</comment>
<keyword evidence="3 11" id="KW-0479">Metal-binding</keyword>
<evidence type="ECO:0000256" key="6">
    <source>
        <dbReference type="ARBA" id="ARBA00022833"/>
    </source>
</evidence>
<evidence type="ECO:0000256" key="3">
    <source>
        <dbReference type="ARBA" id="ARBA00022723"/>
    </source>
</evidence>
<comment type="cofactor">
    <cofactor evidence="11">
        <name>Zn(2+)</name>
        <dbReference type="ChEBI" id="CHEBI:29105"/>
    </cofactor>
    <text evidence="11">Binds 2 Zn(2+) ions per monomer.</text>
</comment>
<dbReference type="SUPFAM" id="SSF49493">
    <property type="entry name" value="HSP40/DnaJ peptide-binding domain"/>
    <property type="match status" value="2"/>
</dbReference>
<protein>
    <recommendedName>
        <fullName evidence="10 11">Chaperone protein DnaJ</fullName>
    </recommendedName>
</protein>
<evidence type="ECO:0000256" key="1">
    <source>
        <dbReference type="ARBA" id="ARBA00022490"/>
    </source>
</evidence>
<evidence type="ECO:0000256" key="5">
    <source>
        <dbReference type="ARBA" id="ARBA00022771"/>
    </source>
</evidence>
<gene>
    <name evidence="11" type="primary">dnaJ</name>
    <name evidence="15" type="ORF">DVS28_a1621</name>
</gene>
<feature type="binding site" evidence="11">
    <location>
        <position position="201"/>
    </location>
    <ligand>
        <name>Zn(2+)</name>
        <dbReference type="ChEBI" id="CHEBI:29105"/>
        <label>1</label>
    </ligand>
</feature>
<dbReference type="InterPro" id="IPR036410">
    <property type="entry name" value="HSP_DnaJ_Cys-rich_dom_sf"/>
</dbReference>
<evidence type="ECO:0000256" key="7">
    <source>
        <dbReference type="ARBA" id="ARBA00023016"/>
    </source>
</evidence>
<dbReference type="GO" id="GO:0042026">
    <property type="term" value="P:protein refolding"/>
    <property type="evidence" value="ECO:0007669"/>
    <property type="project" value="TreeGrafter"/>
</dbReference>
<dbReference type="GO" id="GO:0006260">
    <property type="term" value="P:DNA replication"/>
    <property type="evidence" value="ECO:0007669"/>
    <property type="project" value="UniProtKB-KW"/>
</dbReference>
<feature type="repeat" description="CXXCXGXG motif" evidence="11">
    <location>
        <begin position="201"/>
        <end position="208"/>
    </location>
</feature>
<comment type="similarity">
    <text evidence="9 11">Belongs to the DnaJ family.</text>
</comment>